<comment type="catalytic activity">
    <reaction evidence="1 6">
        <text>Hydrolysis of terminal non-reducing N-acetyl-D-hexosamine residues in N-acetyl-beta-D-hexosaminides.</text>
        <dbReference type="EC" id="3.2.1.52"/>
    </reaction>
</comment>
<dbReference type="Gene3D" id="3.30.379.10">
    <property type="entry name" value="Chitobiase/beta-hexosaminidase domain 2-like"/>
    <property type="match status" value="1"/>
</dbReference>
<evidence type="ECO:0000313" key="12">
    <source>
        <dbReference type="EMBL" id="TRY70519.1"/>
    </source>
</evidence>
<dbReference type="PIRSF" id="PIRSF001093">
    <property type="entry name" value="B-hxosamndse_ab_euk"/>
    <property type="match status" value="1"/>
</dbReference>
<dbReference type="STRING" id="6832.A0A553NYL0"/>
<feature type="disulfide bond" evidence="8">
    <location>
        <begin position="499"/>
        <end position="517"/>
    </location>
</feature>
<evidence type="ECO:0000256" key="9">
    <source>
        <dbReference type="SAM" id="SignalP"/>
    </source>
</evidence>
<dbReference type="PRINTS" id="PR00738">
    <property type="entry name" value="GLHYDRLASE20"/>
</dbReference>
<dbReference type="GO" id="GO:0030203">
    <property type="term" value="P:glycosaminoglycan metabolic process"/>
    <property type="evidence" value="ECO:0007669"/>
    <property type="project" value="TreeGrafter"/>
</dbReference>
<dbReference type="Proteomes" id="UP000318571">
    <property type="component" value="Chromosome 9"/>
</dbReference>
<evidence type="ECO:0000256" key="7">
    <source>
        <dbReference type="PIRSR" id="PIRSR001093-1"/>
    </source>
</evidence>
<dbReference type="GO" id="GO:0005975">
    <property type="term" value="P:carbohydrate metabolic process"/>
    <property type="evidence" value="ECO:0007669"/>
    <property type="project" value="InterPro"/>
</dbReference>
<feature type="disulfide bond" evidence="8">
    <location>
        <begin position="304"/>
        <end position="356"/>
    </location>
</feature>
<evidence type="ECO:0000256" key="5">
    <source>
        <dbReference type="ARBA" id="ARBA00023295"/>
    </source>
</evidence>
<dbReference type="GO" id="GO:0005764">
    <property type="term" value="C:lysosome"/>
    <property type="evidence" value="ECO:0007669"/>
    <property type="project" value="TreeGrafter"/>
</dbReference>
<keyword evidence="8" id="KW-1015">Disulfide bond</keyword>
<dbReference type="AlphaFoldDB" id="A0A553NYL0"/>
<evidence type="ECO:0000256" key="2">
    <source>
        <dbReference type="ARBA" id="ARBA00006285"/>
    </source>
</evidence>
<evidence type="ECO:0000256" key="1">
    <source>
        <dbReference type="ARBA" id="ARBA00001231"/>
    </source>
</evidence>
<evidence type="ECO:0000256" key="4">
    <source>
        <dbReference type="ARBA" id="ARBA00023180"/>
    </source>
</evidence>
<dbReference type="EC" id="3.2.1.52" evidence="6"/>
<evidence type="ECO:0000256" key="6">
    <source>
        <dbReference type="PIRNR" id="PIRNR001093"/>
    </source>
</evidence>
<feature type="chain" id="PRO_5021943080" description="Beta-hexosaminidase" evidence="9">
    <location>
        <begin position="20"/>
        <end position="525"/>
    </location>
</feature>
<reference evidence="12 13" key="1">
    <citation type="journal article" date="2018" name="Nat. Ecol. Evol.">
        <title>Genomic signatures of mitonuclear coevolution across populations of Tigriopus californicus.</title>
        <authorList>
            <person name="Barreto F.S."/>
            <person name="Watson E.T."/>
            <person name="Lima T.G."/>
            <person name="Willett C.S."/>
            <person name="Edmands S."/>
            <person name="Li W."/>
            <person name="Burton R.S."/>
        </authorList>
    </citation>
    <scope>NUCLEOTIDE SEQUENCE [LARGE SCALE GENOMIC DNA]</scope>
    <source>
        <strain evidence="12 13">San Diego</strain>
    </source>
</reference>
<dbReference type="Gene3D" id="3.20.20.80">
    <property type="entry name" value="Glycosidases"/>
    <property type="match status" value="1"/>
</dbReference>
<dbReference type="Pfam" id="PF14845">
    <property type="entry name" value="Glycohydro_20b2"/>
    <property type="match status" value="1"/>
</dbReference>
<name>A0A553NYL0_TIGCA</name>
<accession>A0A553NYL0</accession>
<feature type="domain" description="Glycoside hydrolase family 20 catalytic" evidence="10">
    <location>
        <begin position="450"/>
        <end position="481"/>
    </location>
</feature>
<dbReference type="GO" id="GO:0004563">
    <property type="term" value="F:beta-N-acetylhexosaminidase activity"/>
    <property type="evidence" value="ECO:0007669"/>
    <property type="project" value="UniProtKB-EC"/>
</dbReference>
<dbReference type="GO" id="GO:0006689">
    <property type="term" value="P:ganglioside catabolic process"/>
    <property type="evidence" value="ECO:0007669"/>
    <property type="project" value="TreeGrafter"/>
</dbReference>
<evidence type="ECO:0000256" key="3">
    <source>
        <dbReference type="ARBA" id="ARBA00022801"/>
    </source>
</evidence>
<keyword evidence="13" id="KW-1185">Reference proteome</keyword>
<dbReference type="OMA" id="FTQNIFC"/>
<feature type="active site" description="Proton donor" evidence="7">
    <location>
        <position position="351"/>
    </location>
</feature>
<gene>
    <name evidence="12" type="ORF">TCAL_10668</name>
</gene>
<dbReference type="EMBL" id="VCGU01000009">
    <property type="protein sequence ID" value="TRY70519.1"/>
    <property type="molecule type" value="Genomic_DNA"/>
</dbReference>
<evidence type="ECO:0000256" key="8">
    <source>
        <dbReference type="PIRSR" id="PIRSR001093-2"/>
    </source>
</evidence>
<keyword evidence="5 6" id="KW-0326">Glycosidase</keyword>
<feature type="disulfide bond" evidence="8">
    <location>
        <begin position="76"/>
        <end position="131"/>
    </location>
</feature>
<evidence type="ECO:0000313" key="13">
    <source>
        <dbReference type="Proteomes" id="UP000318571"/>
    </source>
</evidence>
<feature type="domain" description="Glycoside hydrolase family 20 catalytic" evidence="10">
    <location>
        <begin position="194"/>
        <end position="420"/>
    </location>
</feature>
<comment type="caution">
    <text evidence="12">The sequence shown here is derived from an EMBL/GenBank/DDBJ whole genome shotgun (WGS) entry which is preliminary data.</text>
</comment>
<dbReference type="InterPro" id="IPR029018">
    <property type="entry name" value="Hex-like_dom2"/>
</dbReference>
<comment type="similarity">
    <text evidence="2 6">Belongs to the glycosyl hydrolase 20 family.</text>
</comment>
<dbReference type="SUPFAM" id="SSF51445">
    <property type="entry name" value="(Trans)glycosidases"/>
    <property type="match status" value="1"/>
</dbReference>
<dbReference type="GO" id="GO:0016020">
    <property type="term" value="C:membrane"/>
    <property type="evidence" value="ECO:0007669"/>
    <property type="project" value="TreeGrafter"/>
</dbReference>
<organism evidence="12 13">
    <name type="scientific">Tigriopus californicus</name>
    <name type="common">Marine copepod</name>
    <dbReference type="NCBI Taxonomy" id="6832"/>
    <lineage>
        <taxon>Eukaryota</taxon>
        <taxon>Metazoa</taxon>
        <taxon>Ecdysozoa</taxon>
        <taxon>Arthropoda</taxon>
        <taxon>Crustacea</taxon>
        <taxon>Multicrustacea</taxon>
        <taxon>Hexanauplia</taxon>
        <taxon>Copepoda</taxon>
        <taxon>Harpacticoida</taxon>
        <taxon>Harpacticidae</taxon>
        <taxon>Tigriopus</taxon>
    </lineage>
</organism>
<evidence type="ECO:0000259" key="11">
    <source>
        <dbReference type="Pfam" id="PF14845"/>
    </source>
</evidence>
<dbReference type="InterPro" id="IPR029019">
    <property type="entry name" value="HEX_eukaryotic_N"/>
</dbReference>
<proteinExistence type="inferred from homology"/>
<keyword evidence="9" id="KW-0732">Signal</keyword>
<dbReference type="InterPro" id="IPR017853">
    <property type="entry name" value="GH"/>
</dbReference>
<feature type="signal peptide" evidence="9">
    <location>
        <begin position="1"/>
        <end position="19"/>
    </location>
</feature>
<sequence length="525" mass="59832">MSTSRFLSVSLLLLGTVSAEEKLSNFAPAPYRAGPWVLSTRGEIWPKPQIQQSSSSFFSINPDTFQFKLGPELIECEIVQTALPRFFERVFPKFSTNSRTPKQELTNAIDQEYLGGLDHVRVELVGTRANCETHPYFGMIESYNITIGGGDKNVITSESVWGLLKGLESFSQLVYSSSFPSQINETTIQDYPRFPHRGFMVDSSRHFLQMKMLKQTLDILEMNKINVFHWHLVDDQSFPYQSMKFPNLSLLGAYQPYTHTYSPTDVEEIIEFARLRGIRVIPEFDTPGHTQSWELGQPGVLTQCYTDDGHPDGSKGPMDPSNESLFDFLTDLFQELSAVFPDNYVHLGGDEVDTSCWESNPHITEFMAHLNITGEYRKLESYHVERVLGIVDHLAKKSTPIVWEEVFDNGDNISKDTLVHATKAGFRVLLSSPFYLNRIAYGTDWVDMYKACIWGEWVDSVNLVTRAWPRGCAFAERFWSDSSVKDEAKAAPRLQEQECRMLQRGYRVNPIVGPNFCPVDWDSIL</sequence>
<dbReference type="SUPFAM" id="SSF55545">
    <property type="entry name" value="beta-N-acetylhexosaminidase-like domain"/>
    <property type="match status" value="1"/>
</dbReference>
<dbReference type="PANTHER" id="PTHR22600">
    <property type="entry name" value="BETA-HEXOSAMINIDASE"/>
    <property type="match status" value="1"/>
</dbReference>
<dbReference type="InterPro" id="IPR025705">
    <property type="entry name" value="Beta_hexosaminidase_sua/sub"/>
</dbReference>
<protein>
    <recommendedName>
        <fullName evidence="6">Beta-hexosaminidase</fullName>
        <ecNumber evidence="6">3.2.1.52</ecNumber>
    </recommendedName>
</protein>
<keyword evidence="3 6" id="KW-0378">Hydrolase</keyword>
<dbReference type="PANTHER" id="PTHR22600:SF21">
    <property type="entry name" value="BETA-HEXOSAMINIDASE A"/>
    <property type="match status" value="1"/>
</dbReference>
<feature type="domain" description="Beta-hexosaminidase eukaryotic type N-terminal" evidence="11">
    <location>
        <begin position="44"/>
        <end position="173"/>
    </location>
</feature>
<keyword evidence="4" id="KW-0325">Glycoprotein</keyword>
<evidence type="ECO:0000259" key="10">
    <source>
        <dbReference type="Pfam" id="PF00728"/>
    </source>
</evidence>
<dbReference type="InterPro" id="IPR015883">
    <property type="entry name" value="Glyco_hydro_20_cat"/>
</dbReference>
<dbReference type="Pfam" id="PF00728">
    <property type="entry name" value="Glyco_hydro_20"/>
    <property type="match status" value="2"/>
</dbReference>